<evidence type="ECO:0000313" key="6">
    <source>
        <dbReference type="EMBL" id="GJN89614.1"/>
    </source>
</evidence>
<comment type="similarity">
    <text evidence="5">Belongs to the SURF1 family.</text>
</comment>
<evidence type="ECO:0000256" key="3">
    <source>
        <dbReference type="ARBA" id="ARBA00022989"/>
    </source>
</evidence>
<evidence type="ECO:0000256" key="1">
    <source>
        <dbReference type="ARBA" id="ARBA00004370"/>
    </source>
</evidence>
<dbReference type="InterPro" id="IPR045214">
    <property type="entry name" value="Surf1/Surf4"/>
</dbReference>
<dbReference type="CDD" id="cd06662">
    <property type="entry name" value="SURF1"/>
    <property type="match status" value="1"/>
</dbReference>
<accession>A0AAV5GK62</accession>
<keyword evidence="4" id="KW-0472">Membrane</keyword>
<comment type="caution">
    <text evidence="6">The sequence shown here is derived from an EMBL/GenBank/DDBJ whole genome shotgun (WGS) entry which is preliminary data.</text>
</comment>
<comment type="function">
    <text evidence="5">Probably involved in the biogenesis of the COX complex.</text>
</comment>
<dbReference type="AlphaFoldDB" id="A0AAV5GK62"/>
<dbReference type="GO" id="GO:0033617">
    <property type="term" value="P:mitochondrial respiratory chain complex IV assembly"/>
    <property type="evidence" value="ECO:0007669"/>
    <property type="project" value="TreeGrafter"/>
</dbReference>
<evidence type="ECO:0000256" key="4">
    <source>
        <dbReference type="ARBA" id="ARBA00023136"/>
    </source>
</evidence>
<name>A0AAV5GK62_9BASI</name>
<dbReference type="GO" id="GO:0005743">
    <property type="term" value="C:mitochondrial inner membrane"/>
    <property type="evidence" value="ECO:0007669"/>
    <property type="project" value="UniProtKB-SubCell"/>
</dbReference>
<proteinExistence type="inferred from homology"/>
<dbReference type="EMBL" id="BQKY01000005">
    <property type="protein sequence ID" value="GJN89614.1"/>
    <property type="molecule type" value="Genomic_DNA"/>
</dbReference>
<comment type="subcellular location">
    <subcellularLocation>
        <location evidence="1">Membrane</location>
    </subcellularLocation>
    <subcellularLocation>
        <location evidence="5">Mitochondrion inner membrane</location>
        <topology evidence="5">Multi-pass membrane protein</topology>
    </subcellularLocation>
</comment>
<keyword evidence="5" id="KW-0999">Mitochondrion inner membrane</keyword>
<dbReference type="InterPro" id="IPR002994">
    <property type="entry name" value="Surf1/Shy1"/>
</dbReference>
<dbReference type="PROSITE" id="PS50895">
    <property type="entry name" value="SURF1"/>
    <property type="match status" value="1"/>
</dbReference>
<dbReference type="PANTHER" id="PTHR23427">
    <property type="entry name" value="SURFEIT LOCUS PROTEIN"/>
    <property type="match status" value="1"/>
</dbReference>
<reference evidence="6 7" key="1">
    <citation type="submission" date="2021-12" db="EMBL/GenBank/DDBJ databases">
        <title>High titer production of polyol ester of fatty acids by Rhodotorula paludigena BS15 towards product separation-free biomass refinery.</title>
        <authorList>
            <person name="Mano J."/>
            <person name="Ono H."/>
            <person name="Tanaka T."/>
            <person name="Naito K."/>
            <person name="Sushida H."/>
            <person name="Ike M."/>
            <person name="Tokuyasu K."/>
            <person name="Kitaoka M."/>
        </authorList>
    </citation>
    <scope>NUCLEOTIDE SEQUENCE [LARGE SCALE GENOMIC DNA]</scope>
    <source>
        <strain evidence="6 7">BS15</strain>
    </source>
</reference>
<organism evidence="6 7">
    <name type="scientific">Rhodotorula paludigena</name>
    <dbReference type="NCBI Taxonomy" id="86838"/>
    <lineage>
        <taxon>Eukaryota</taxon>
        <taxon>Fungi</taxon>
        <taxon>Dikarya</taxon>
        <taxon>Basidiomycota</taxon>
        <taxon>Pucciniomycotina</taxon>
        <taxon>Microbotryomycetes</taxon>
        <taxon>Sporidiobolales</taxon>
        <taxon>Sporidiobolaceae</taxon>
        <taxon>Rhodotorula</taxon>
    </lineage>
</organism>
<evidence type="ECO:0000313" key="7">
    <source>
        <dbReference type="Proteomes" id="UP001342314"/>
    </source>
</evidence>
<keyword evidence="5" id="KW-0496">Mitochondrion</keyword>
<dbReference type="PANTHER" id="PTHR23427:SF2">
    <property type="entry name" value="SURFEIT LOCUS PROTEIN 1"/>
    <property type="match status" value="1"/>
</dbReference>
<protein>
    <recommendedName>
        <fullName evidence="5">SURF1-like protein</fullName>
    </recommendedName>
</protein>
<keyword evidence="3" id="KW-1133">Transmembrane helix</keyword>
<evidence type="ECO:0000256" key="2">
    <source>
        <dbReference type="ARBA" id="ARBA00022692"/>
    </source>
</evidence>
<evidence type="ECO:0000256" key="5">
    <source>
        <dbReference type="RuleBase" id="RU363076"/>
    </source>
</evidence>
<gene>
    <name evidence="6" type="ORF">Rhopal_002601-T1</name>
</gene>
<dbReference type="Pfam" id="PF02104">
    <property type="entry name" value="SURF1"/>
    <property type="match status" value="1"/>
</dbReference>
<keyword evidence="7" id="KW-1185">Reference proteome</keyword>
<dbReference type="Proteomes" id="UP001342314">
    <property type="component" value="Unassembled WGS sequence"/>
</dbReference>
<keyword evidence="2" id="KW-0812">Transmembrane</keyword>
<sequence length="243" mass="27717">MPLFTLGLGIWQVKRLQWKVDLIEQLDKKLHQDPVRLPARIDTAAIPEFAWRKVFVTGTLDHEHSIELGPKTRDGQLGYHVFTPLVRGEGQDTILVNRGFVKREFREAKDRPASLPLTKETLQSKEPVAIVGMLRDQEARNSFTPVNEPEKGQWVFSDIAEIARYTGAEPVLVDQIYDDHPGKVEMLLREGIPVGRNATIELRNMHATYAATWFSLSLATGYMFFRLMRRPSPVTPAQFRGIK</sequence>